<dbReference type="InterPro" id="IPR001173">
    <property type="entry name" value="Glyco_trans_2-like"/>
</dbReference>
<proteinExistence type="predicted"/>
<keyword evidence="3" id="KW-0808">Transferase</keyword>
<dbReference type="GO" id="GO:0016758">
    <property type="term" value="F:hexosyltransferase activity"/>
    <property type="evidence" value="ECO:0007669"/>
    <property type="project" value="UniProtKB-ARBA"/>
</dbReference>
<dbReference type="PANTHER" id="PTHR22916:SF3">
    <property type="entry name" value="UDP-GLCNAC:BETAGAL BETA-1,3-N-ACETYLGLUCOSAMINYLTRANSFERASE-LIKE PROTEIN 1"/>
    <property type="match status" value="1"/>
</dbReference>
<dbReference type="Pfam" id="PF00535">
    <property type="entry name" value="Glycos_transf_2"/>
    <property type="match status" value="1"/>
</dbReference>
<dbReference type="AlphaFoldDB" id="A0A6M3Y4Z7"/>
<sequence length="218" mass="24432">MRVSIVIPSYNQSNFLPSAIESALEQKCEVIVVDDGSTDGSLEIAKGYKGVKVISQVNKGLASARNTGIMNAKGDYCLFLDADDIMLEKCVERILEVAKETDADVIAPSFKCFGVANQELILMPNPTLEDFKTGNRIAYCSAIKRKVLLAVGGYSPRMAKGYEDFHLSFNLLTRGYKFVTIPEVLWLYRVREDSMITESVKHHDELMAQIQKDFKIYE</sequence>
<dbReference type="PANTHER" id="PTHR22916">
    <property type="entry name" value="GLYCOSYLTRANSFERASE"/>
    <property type="match status" value="1"/>
</dbReference>
<organism evidence="3">
    <name type="scientific">viral metagenome</name>
    <dbReference type="NCBI Taxonomy" id="1070528"/>
    <lineage>
        <taxon>unclassified sequences</taxon>
        <taxon>metagenomes</taxon>
        <taxon>organismal metagenomes</taxon>
    </lineage>
</organism>
<evidence type="ECO:0000313" key="3">
    <source>
        <dbReference type="EMBL" id="QJI05162.1"/>
    </source>
</evidence>
<feature type="domain" description="Glycosyltransferase 2-like" evidence="1">
    <location>
        <begin position="4"/>
        <end position="125"/>
    </location>
</feature>
<evidence type="ECO:0000313" key="2">
    <source>
        <dbReference type="EMBL" id="QJA65447.1"/>
    </source>
</evidence>
<dbReference type="SUPFAM" id="SSF53448">
    <property type="entry name" value="Nucleotide-diphospho-sugar transferases"/>
    <property type="match status" value="1"/>
</dbReference>
<protein>
    <submittedName>
        <fullName evidence="3">Putative glycosyltransferase</fullName>
    </submittedName>
</protein>
<dbReference type="EMBL" id="MT145195">
    <property type="protein sequence ID" value="QJI05162.1"/>
    <property type="molecule type" value="Genomic_DNA"/>
</dbReference>
<name>A0A6M3Y4Z7_9ZZZZ</name>
<dbReference type="InterPro" id="IPR029044">
    <property type="entry name" value="Nucleotide-diphossugar_trans"/>
</dbReference>
<gene>
    <name evidence="3" type="ORF">MM415A00136_0044</name>
    <name evidence="2" type="ORF">MM415B00397_0059</name>
</gene>
<reference evidence="3" key="1">
    <citation type="submission" date="2020-03" db="EMBL/GenBank/DDBJ databases">
        <title>The deep terrestrial virosphere.</title>
        <authorList>
            <person name="Holmfeldt K."/>
            <person name="Nilsson E."/>
            <person name="Simone D."/>
            <person name="Lopez-Fernandez M."/>
            <person name="Wu X."/>
            <person name="de Brujin I."/>
            <person name="Lundin D."/>
            <person name="Andersson A."/>
            <person name="Bertilsson S."/>
            <person name="Dopson M."/>
        </authorList>
    </citation>
    <scope>NUCLEOTIDE SEQUENCE</scope>
    <source>
        <strain evidence="3">MM415A00136</strain>
        <strain evidence="2">MM415B00397</strain>
    </source>
</reference>
<evidence type="ECO:0000259" key="1">
    <source>
        <dbReference type="Pfam" id="PF00535"/>
    </source>
</evidence>
<accession>A0A6M3Y4Z7</accession>
<dbReference type="EMBL" id="MT141538">
    <property type="protein sequence ID" value="QJA65447.1"/>
    <property type="molecule type" value="Genomic_DNA"/>
</dbReference>
<dbReference type="CDD" id="cd00761">
    <property type="entry name" value="Glyco_tranf_GTA_type"/>
    <property type="match status" value="1"/>
</dbReference>
<dbReference type="Gene3D" id="3.90.550.10">
    <property type="entry name" value="Spore Coat Polysaccharide Biosynthesis Protein SpsA, Chain A"/>
    <property type="match status" value="1"/>
</dbReference>